<dbReference type="STRING" id="1266370.NITGR_710027"/>
<dbReference type="InParanoid" id="M1Z197"/>
<keyword evidence="2" id="KW-1185">Reference proteome</keyword>
<dbReference type="HOGENOM" id="CLU_2881288_0_0_0"/>
<sequence length="63" mass="7336">MGSPNVEDLDDEELLVLYENTKKLLEARSQEDNSNNNSKRQFLQDKLQNIEDELRVRSLLDGD</sequence>
<evidence type="ECO:0000313" key="1">
    <source>
        <dbReference type="EMBL" id="CCQ91505.1"/>
    </source>
</evidence>
<dbReference type="EMBL" id="CAQJ01000079">
    <property type="protein sequence ID" value="CCQ91505.1"/>
    <property type="molecule type" value="Genomic_DNA"/>
</dbReference>
<comment type="caution">
    <text evidence="1">The sequence shown here is derived from an EMBL/GenBank/DDBJ whole genome shotgun (WGS) entry which is preliminary data.</text>
</comment>
<proteinExistence type="predicted"/>
<name>M1Z197_NITG3</name>
<organism evidence="1 2">
    <name type="scientific">Nitrospina gracilis (strain 3/211)</name>
    <dbReference type="NCBI Taxonomy" id="1266370"/>
    <lineage>
        <taxon>Bacteria</taxon>
        <taxon>Pseudomonadati</taxon>
        <taxon>Nitrospinota/Tectimicrobiota group</taxon>
        <taxon>Nitrospinota</taxon>
        <taxon>Nitrospinia</taxon>
        <taxon>Nitrospinales</taxon>
        <taxon>Nitrospinaceae</taxon>
        <taxon>Nitrospina</taxon>
    </lineage>
</organism>
<dbReference type="RefSeq" id="WP_005010275.1">
    <property type="nucleotide sequence ID" value="NZ_HG422173.1"/>
</dbReference>
<accession>M1Z197</accession>
<protein>
    <submittedName>
        <fullName evidence="1">Uncharacterized protein</fullName>
    </submittedName>
</protein>
<dbReference type="Proteomes" id="UP000011704">
    <property type="component" value="Unassembled WGS sequence"/>
</dbReference>
<dbReference type="AlphaFoldDB" id="M1Z197"/>
<evidence type="ECO:0000313" key="2">
    <source>
        <dbReference type="Proteomes" id="UP000011704"/>
    </source>
</evidence>
<reference evidence="1 2" key="1">
    <citation type="journal article" date="2013" name="Front. Microbiol.">
        <title>The genome of Nitrospina gracilis illuminates the metabolism and evolution of the major marine nitrite oxidizer.</title>
        <authorList>
            <person name="Luecker S."/>
            <person name="Nowka B."/>
            <person name="Rattei T."/>
            <person name="Spieck E."/>
            <person name="and Daims H."/>
        </authorList>
    </citation>
    <scope>NUCLEOTIDE SEQUENCE [LARGE SCALE GENOMIC DNA]</scope>
    <source>
        <strain evidence="1 2">3/211</strain>
    </source>
</reference>
<gene>
    <name evidence="1" type="ORF">NITGR_710027</name>
</gene>